<dbReference type="AlphaFoldDB" id="A0A645BGU6"/>
<sequence length="184" mass="21437">MIDEELNSLINNVATSTAATLVTSLKREHLIKNRRSAYQKVELLLYNYTDFKELIKTKEKEIKIIREIGLDKKSKDITMGVNNGNAPYVNELEKIEDKIVEIENSIKTTQRFIGIIDSALEKISTDHYFDIIRLYYFERLSRETIADRLKVLDVKTISRNKRRLMEKLKMDLFSGDAIAEIFNS</sequence>
<proteinExistence type="predicted"/>
<dbReference type="EMBL" id="VSSQ01018862">
    <property type="protein sequence ID" value="MPM62433.1"/>
    <property type="molecule type" value="Genomic_DNA"/>
</dbReference>
<comment type="caution">
    <text evidence="1">The sequence shown here is derived from an EMBL/GenBank/DDBJ whole genome shotgun (WGS) entry which is preliminary data.</text>
</comment>
<reference evidence="1" key="1">
    <citation type="submission" date="2019-08" db="EMBL/GenBank/DDBJ databases">
        <authorList>
            <person name="Kucharzyk K."/>
            <person name="Murdoch R.W."/>
            <person name="Higgins S."/>
            <person name="Loffler F."/>
        </authorList>
    </citation>
    <scope>NUCLEOTIDE SEQUENCE</scope>
</reference>
<dbReference type="InterPro" id="IPR036388">
    <property type="entry name" value="WH-like_DNA-bd_sf"/>
</dbReference>
<accession>A0A645BGU6</accession>
<organism evidence="1">
    <name type="scientific">bioreactor metagenome</name>
    <dbReference type="NCBI Taxonomy" id="1076179"/>
    <lineage>
        <taxon>unclassified sequences</taxon>
        <taxon>metagenomes</taxon>
        <taxon>ecological metagenomes</taxon>
    </lineage>
</organism>
<gene>
    <name evidence="1" type="ORF">SDC9_109305</name>
</gene>
<dbReference type="Gene3D" id="1.10.10.10">
    <property type="entry name" value="Winged helix-like DNA-binding domain superfamily/Winged helix DNA-binding domain"/>
    <property type="match status" value="1"/>
</dbReference>
<name>A0A645BGU6_9ZZZZ</name>
<protein>
    <recommendedName>
        <fullName evidence="2">RNA polymerase sigma-70 region 4 domain-containing protein</fullName>
    </recommendedName>
</protein>
<evidence type="ECO:0008006" key="2">
    <source>
        <dbReference type="Google" id="ProtNLM"/>
    </source>
</evidence>
<evidence type="ECO:0000313" key="1">
    <source>
        <dbReference type="EMBL" id="MPM62433.1"/>
    </source>
</evidence>